<accession>A0A2N0P8W6</accession>
<protein>
    <submittedName>
        <fullName evidence="1">Uncharacterized protein</fullName>
    </submittedName>
</protein>
<dbReference type="AlphaFoldDB" id="A0A2N0P8W6"/>
<dbReference type="EMBL" id="LLXJ01001219">
    <property type="protein sequence ID" value="PKC03255.1"/>
    <property type="molecule type" value="Genomic_DNA"/>
</dbReference>
<name>A0A2N0P8W6_9GLOM</name>
<reference evidence="1 2" key="1">
    <citation type="submission" date="2016-04" db="EMBL/GenBank/DDBJ databases">
        <title>Genome analyses suggest a sexual origin of heterokaryosis in a supposedly ancient asexual fungus.</title>
        <authorList>
            <person name="Ropars J."/>
            <person name="Sedzielewska K."/>
            <person name="Noel J."/>
            <person name="Charron P."/>
            <person name="Farinelli L."/>
            <person name="Marton T."/>
            <person name="Kruger M."/>
            <person name="Pelin A."/>
            <person name="Brachmann A."/>
            <person name="Corradi N."/>
        </authorList>
    </citation>
    <scope>NUCLEOTIDE SEQUENCE [LARGE SCALE GENOMIC DNA]</scope>
    <source>
        <strain evidence="1 2">A5</strain>
    </source>
</reference>
<reference evidence="1 2" key="2">
    <citation type="submission" date="2017-09" db="EMBL/GenBank/DDBJ databases">
        <title>Extensive intraspecific genome diversity in a model arbuscular mycorrhizal fungus.</title>
        <authorList>
            <person name="Chen E.C."/>
            <person name="Morin E."/>
            <person name="Beaudet D."/>
            <person name="Noel J."/>
            <person name="Ndikumana S."/>
            <person name="Charron P."/>
            <person name="St-Onge C."/>
            <person name="Giorgi J."/>
            <person name="Grigoriev I.V."/>
            <person name="Roux C."/>
            <person name="Martin F.M."/>
            <person name="Corradi N."/>
        </authorList>
    </citation>
    <scope>NUCLEOTIDE SEQUENCE [LARGE SCALE GENOMIC DNA]</scope>
    <source>
        <strain evidence="1 2">A5</strain>
    </source>
</reference>
<gene>
    <name evidence="1" type="ORF">RhiirA5_424036</name>
</gene>
<proteinExistence type="predicted"/>
<evidence type="ECO:0000313" key="2">
    <source>
        <dbReference type="Proteomes" id="UP000232722"/>
    </source>
</evidence>
<organism evidence="1 2">
    <name type="scientific">Rhizophagus irregularis</name>
    <dbReference type="NCBI Taxonomy" id="588596"/>
    <lineage>
        <taxon>Eukaryota</taxon>
        <taxon>Fungi</taxon>
        <taxon>Fungi incertae sedis</taxon>
        <taxon>Mucoromycota</taxon>
        <taxon>Glomeromycotina</taxon>
        <taxon>Glomeromycetes</taxon>
        <taxon>Glomerales</taxon>
        <taxon>Glomeraceae</taxon>
        <taxon>Rhizophagus</taxon>
    </lineage>
</organism>
<dbReference type="Proteomes" id="UP000232722">
    <property type="component" value="Unassembled WGS sequence"/>
</dbReference>
<sequence>MGQSAESVTYDLFWRYPGSYDIADKLAKKGQYNPIEINIRRFILKILAIGEATEWLLLKNNQELCYKDVNQID</sequence>
<evidence type="ECO:0000313" key="1">
    <source>
        <dbReference type="EMBL" id="PKC03255.1"/>
    </source>
</evidence>
<comment type="caution">
    <text evidence="1">The sequence shown here is derived from an EMBL/GenBank/DDBJ whole genome shotgun (WGS) entry which is preliminary data.</text>
</comment>